<accession>A0A1V6C5D3</accession>
<dbReference type="Gene3D" id="3.40.50.2000">
    <property type="entry name" value="Glycogen Phosphorylase B"/>
    <property type="match status" value="1"/>
</dbReference>
<comment type="caution">
    <text evidence="3">The sequence shown here is derived from an EMBL/GenBank/DDBJ whole genome shotgun (WGS) entry which is preliminary data.</text>
</comment>
<gene>
    <name evidence="3" type="ORF">BWX89_01487</name>
</gene>
<dbReference type="AlphaFoldDB" id="A0A1V6C5D3"/>
<name>A0A1V6C5D3_UNCT6</name>
<dbReference type="InterPro" id="IPR002201">
    <property type="entry name" value="Glyco_trans_9"/>
</dbReference>
<dbReference type="GO" id="GO:0005829">
    <property type="term" value="C:cytosol"/>
    <property type="evidence" value="ECO:0007669"/>
    <property type="project" value="TreeGrafter"/>
</dbReference>
<dbReference type="Proteomes" id="UP000485562">
    <property type="component" value="Unassembled WGS sequence"/>
</dbReference>
<reference evidence="3" key="1">
    <citation type="submission" date="2017-02" db="EMBL/GenBank/DDBJ databases">
        <title>Delving into the versatile metabolic prowess of the omnipresent phylum Bacteroidetes.</title>
        <authorList>
            <person name="Nobu M.K."/>
            <person name="Mei R."/>
            <person name="Narihiro T."/>
            <person name="Kuroda K."/>
            <person name="Liu W.-T."/>
        </authorList>
    </citation>
    <scope>NUCLEOTIDE SEQUENCE</scope>
    <source>
        <strain evidence="3">ADurb.Bin131</strain>
    </source>
</reference>
<dbReference type="SUPFAM" id="SSF53756">
    <property type="entry name" value="UDP-Glycosyltransferase/glycogen phosphorylase"/>
    <property type="match status" value="1"/>
</dbReference>
<evidence type="ECO:0000256" key="1">
    <source>
        <dbReference type="ARBA" id="ARBA00022676"/>
    </source>
</evidence>
<keyword evidence="1" id="KW-0328">Glycosyltransferase</keyword>
<dbReference type="PANTHER" id="PTHR30160:SF23">
    <property type="match status" value="1"/>
</dbReference>
<dbReference type="EMBL" id="MWDQ01000143">
    <property type="protein sequence ID" value="OQB72051.1"/>
    <property type="molecule type" value="Genomic_DNA"/>
</dbReference>
<protein>
    <submittedName>
        <fullName evidence="3">ADP-heptose:LPS heptosyl transferase I</fullName>
    </submittedName>
</protein>
<organism evidence="3">
    <name type="scientific">candidate division TA06 bacterium ADurb.Bin131</name>
    <dbReference type="NCBI Taxonomy" id="1852827"/>
    <lineage>
        <taxon>Bacteria</taxon>
        <taxon>Bacteria division TA06</taxon>
    </lineage>
</organism>
<evidence type="ECO:0000256" key="2">
    <source>
        <dbReference type="ARBA" id="ARBA00022679"/>
    </source>
</evidence>
<dbReference type="PANTHER" id="PTHR30160">
    <property type="entry name" value="TETRAACYLDISACCHARIDE 4'-KINASE-RELATED"/>
    <property type="match status" value="1"/>
</dbReference>
<dbReference type="Pfam" id="PF01075">
    <property type="entry name" value="Glyco_transf_9"/>
    <property type="match status" value="1"/>
</dbReference>
<dbReference type="CDD" id="cd03789">
    <property type="entry name" value="GT9_LPS_heptosyltransferase"/>
    <property type="match status" value="1"/>
</dbReference>
<keyword evidence="2 3" id="KW-0808">Transferase</keyword>
<sequence>MEPNTLKKALIIRPGSFGDTVATFSVFYSLKKALYNVYLIGSRKMIEYLEKIKLIEKGIGFDDIRLLKFFIHQQSFDNLPDMPFFDLVIAYIEQEGILAGNISRRYKDKVIFHPVPEEPPYHITDFLLEPLHKSGIKTISKIHPPQKNTGKDIFFIHPGSGSKKKNLPREYFLRIFSELKQICKCKIIIGECEKSEKDYWIENTGIEYIVETEKVANLADELEKGSFFIGNDSGVSHLAAFLGLNTFIIFGPTNPEIWAPKGNNVTIIQTSAKCAPCNYQIRKQCDNTRCLTEISVEHIISTVIQTINRDT</sequence>
<dbReference type="GO" id="GO:0008713">
    <property type="term" value="F:ADP-heptose-lipopolysaccharide heptosyltransferase activity"/>
    <property type="evidence" value="ECO:0007669"/>
    <property type="project" value="TreeGrafter"/>
</dbReference>
<dbReference type="GO" id="GO:0009244">
    <property type="term" value="P:lipopolysaccharide core region biosynthetic process"/>
    <property type="evidence" value="ECO:0007669"/>
    <property type="project" value="TreeGrafter"/>
</dbReference>
<evidence type="ECO:0000313" key="3">
    <source>
        <dbReference type="EMBL" id="OQB72051.1"/>
    </source>
</evidence>
<proteinExistence type="predicted"/>
<dbReference type="InterPro" id="IPR051199">
    <property type="entry name" value="LPS_LOS_Heptosyltrfase"/>
</dbReference>